<evidence type="ECO:0000256" key="1">
    <source>
        <dbReference type="SAM" id="SignalP"/>
    </source>
</evidence>
<keyword evidence="1" id="KW-0732">Signal</keyword>
<comment type="caution">
    <text evidence="2">The sequence shown here is derived from an EMBL/GenBank/DDBJ whole genome shotgun (WGS) entry which is preliminary data.</text>
</comment>
<name>V6I6S7_9LEPT</name>
<keyword evidence="3" id="KW-1185">Reference proteome</keyword>
<dbReference type="RefSeq" id="WP_010579220.1">
    <property type="nucleotide sequence ID" value="NZ_AHMT02000044.1"/>
</dbReference>
<feature type="signal peptide" evidence="1">
    <location>
        <begin position="1"/>
        <end position="20"/>
    </location>
</feature>
<gene>
    <name evidence="2" type="ORF">LEP1GSC062_3164</name>
</gene>
<reference evidence="2" key="1">
    <citation type="submission" date="2013-05" db="EMBL/GenBank/DDBJ databases">
        <authorList>
            <person name="Harkins D.M."/>
            <person name="Durkin A.S."/>
            <person name="Brinkac L.M."/>
            <person name="Haft D.H."/>
            <person name="Selengut J.D."/>
            <person name="Sanka R."/>
            <person name="DePew J."/>
            <person name="Purushe J."/>
            <person name="Hartskeerl R.A."/>
            <person name="Ahmed A."/>
            <person name="van der Linden H."/>
            <person name="Goris M.G.A."/>
            <person name="Vinetz J.M."/>
            <person name="Sutton G.G."/>
            <person name="Nierman W.C."/>
            <person name="Fouts D.E."/>
        </authorList>
    </citation>
    <scope>NUCLEOTIDE SEQUENCE [LARGE SCALE GENOMIC DNA]</scope>
    <source>
        <strain evidence="2">L 60</strain>
    </source>
</reference>
<dbReference type="OrthoDB" id="344363at2"/>
<accession>V6I6S7</accession>
<feature type="chain" id="PRO_5004748428" description="Lipoprotein" evidence="1">
    <location>
        <begin position="21"/>
        <end position="239"/>
    </location>
</feature>
<dbReference type="AlphaFoldDB" id="V6I6S7"/>
<protein>
    <recommendedName>
        <fullName evidence="4">Lipoprotein</fullName>
    </recommendedName>
</protein>
<evidence type="ECO:0008006" key="4">
    <source>
        <dbReference type="Google" id="ProtNLM"/>
    </source>
</evidence>
<dbReference type="STRING" id="100053.GCA_002009845_01086"/>
<dbReference type="EMBL" id="AHMT02000044">
    <property type="protein sequence ID" value="EQA61899.1"/>
    <property type="molecule type" value="Genomic_DNA"/>
</dbReference>
<dbReference type="Proteomes" id="UP000018747">
    <property type="component" value="Unassembled WGS sequence"/>
</dbReference>
<evidence type="ECO:0000313" key="2">
    <source>
        <dbReference type="EMBL" id="EQA61899.1"/>
    </source>
</evidence>
<proteinExistence type="predicted"/>
<organism evidence="2 3">
    <name type="scientific">Leptospira alexanderi serovar Manhao 3 str. L 60</name>
    <dbReference type="NCBI Taxonomy" id="1049759"/>
    <lineage>
        <taxon>Bacteria</taxon>
        <taxon>Pseudomonadati</taxon>
        <taxon>Spirochaetota</taxon>
        <taxon>Spirochaetia</taxon>
        <taxon>Leptospirales</taxon>
        <taxon>Leptospiraceae</taxon>
        <taxon>Leptospira</taxon>
    </lineage>
</organism>
<sequence length="239" mass="27110">MVLKNAARIVSILLVGCTTASLFSENQNGSTFRNGVLLLNNGPGLSGEVSEFRDFYFIRNSKIGKKIPKDQVTDFISEEYYKKIKNSSSFRSAWESFLYWNASADTQWRGFPREDVATSGQFEDSYTFWIKVGLLLLTAAAYADANRQNQSLKNAYSGFDRREKETFQNSYTRYQAVAAVTIGFFMFTTIKAYVRFGRNENYKDLQIQGRELKSVGEAFDLKSPLSGISTVQFGITQTF</sequence>
<evidence type="ECO:0000313" key="3">
    <source>
        <dbReference type="Proteomes" id="UP000018747"/>
    </source>
</evidence>